<dbReference type="AlphaFoldDB" id="A0AAE5P2P8"/>
<dbReference type="GO" id="GO:0016491">
    <property type="term" value="F:oxidoreductase activity"/>
    <property type="evidence" value="ECO:0007669"/>
    <property type="project" value="UniProtKB-KW"/>
</dbReference>
<dbReference type="Pfam" id="PF00724">
    <property type="entry name" value="Oxidored_FMN"/>
    <property type="match status" value="1"/>
</dbReference>
<keyword evidence="1" id="KW-0285">Flavoprotein</keyword>
<dbReference type="InterPro" id="IPR001155">
    <property type="entry name" value="OxRdtase_FMN_N"/>
</dbReference>
<keyword evidence="2" id="KW-0560">Oxidoreductase</keyword>
<gene>
    <name evidence="4" type="ORF">CN497_21810</name>
</gene>
<organism evidence="4 5">
    <name type="scientific">Priestia megaterium</name>
    <name type="common">Bacillus megaterium</name>
    <dbReference type="NCBI Taxonomy" id="1404"/>
    <lineage>
        <taxon>Bacteria</taxon>
        <taxon>Bacillati</taxon>
        <taxon>Bacillota</taxon>
        <taxon>Bacilli</taxon>
        <taxon>Bacillales</taxon>
        <taxon>Bacillaceae</taxon>
        <taxon>Priestia</taxon>
    </lineage>
</organism>
<dbReference type="PANTHER" id="PTHR43656">
    <property type="entry name" value="BINDING OXIDOREDUCTASE, PUTATIVE (AFU_ORTHOLOGUE AFUA_2G08260)-RELATED"/>
    <property type="match status" value="1"/>
</dbReference>
<reference evidence="4 5" key="1">
    <citation type="submission" date="2017-09" db="EMBL/GenBank/DDBJ databases">
        <title>Large-scale bioinformatics analysis of Bacillus genomes uncovers conserved roles of natural products in bacterial physiology.</title>
        <authorList>
            <consortium name="Agbiome Team Llc"/>
            <person name="Bleich R.M."/>
            <person name="Kirk G.J."/>
            <person name="Santa Maria K.C."/>
            <person name="Allen S.E."/>
            <person name="Farag S."/>
            <person name="Shank E.A."/>
            <person name="Bowers A."/>
        </authorList>
    </citation>
    <scope>NUCLEOTIDE SEQUENCE [LARGE SCALE GENOMIC DNA]</scope>
    <source>
        <strain evidence="4 5">AFS003013</strain>
    </source>
</reference>
<name>A0AAE5P2P8_PRIMG</name>
<sequence length="379" mass="41890">MTDPKLLFKNVTLGNITLNNRIGVAPMARISATSEGVATNQMVSYYTSFACGGFGLIITEAIYTDNKYSQGYFNNPGLINKEQIQAWKKVVDSVHQAGAKIFAQIMHAGALSQGNRFIQETIGPSAVQPKGKQMEFYEGKGLYRIPREATQEDITEVINGFVDTAKRAKTAGFDGVEIHGANGYLLDQFLTDYTNKRTDKYGGSTENRVRLLVEVSEAVREAVGEHFTIGIRISQGKINDYNHKWAGKEKDGEIIFGQLGHAGLDFIHVTEYEAWQPAFPKDEDTIVTSSGLDNSNLSLAALAKKYGKLCVIANGHLEDPVKAKEIIEKEEADIITLGKGALANHDWVNKVKKGELLVKFDEEKVLRPDVKIKDFEVLL</sequence>
<dbReference type="PANTHER" id="PTHR43656:SF2">
    <property type="entry name" value="BINDING OXIDOREDUCTASE, PUTATIVE (AFU_ORTHOLOGUE AFUA_2G08260)-RELATED"/>
    <property type="match status" value="1"/>
</dbReference>
<proteinExistence type="predicted"/>
<dbReference type="GO" id="GO:0010181">
    <property type="term" value="F:FMN binding"/>
    <property type="evidence" value="ECO:0007669"/>
    <property type="project" value="InterPro"/>
</dbReference>
<dbReference type="InterPro" id="IPR051799">
    <property type="entry name" value="NADH_flavin_oxidoreductase"/>
</dbReference>
<dbReference type="Gene3D" id="3.20.20.70">
    <property type="entry name" value="Aldolase class I"/>
    <property type="match status" value="1"/>
</dbReference>
<comment type="caution">
    <text evidence="4">The sequence shown here is derived from an EMBL/GenBank/DDBJ whole genome shotgun (WGS) entry which is preliminary data.</text>
</comment>
<dbReference type="Proteomes" id="UP000220341">
    <property type="component" value="Unassembled WGS sequence"/>
</dbReference>
<accession>A0AAE5P2P8</accession>
<evidence type="ECO:0000313" key="4">
    <source>
        <dbReference type="EMBL" id="PES33068.1"/>
    </source>
</evidence>
<feature type="domain" description="NADH:flavin oxidoreductase/NADH oxidase N-terminal" evidence="3">
    <location>
        <begin position="7"/>
        <end position="354"/>
    </location>
</feature>
<protein>
    <submittedName>
        <fullName evidence="4">NADH:flavin oxidoreductase</fullName>
    </submittedName>
</protein>
<dbReference type="InterPro" id="IPR013785">
    <property type="entry name" value="Aldolase_TIM"/>
</dbReference>
<dbReference type="CDD" id="cd02803">
    <property type="entry name" value="OYE_like_FMN_family"/>
    <property type="match status" value="1"/>
</dbReference>
<evidence type="ECO:0000259" key="3">
    <source>
        <dbReference type="Pfam" id="PF00724"/>
    </source>
</evidence>
<evidence type="ECO:0000256" key="2">
    <source>
        <dbReference type="ARBA" id="ARBA00023002"/>
    </source>
</evidence>
<evidence type="ECO:0000256" key="1">
    <source>
        <dbReference type="ARBA" id="ARBA00022630"/>
    </source>
</evidence>
<dbReference type="RefSeq" id="WP_098278719.1">
    <property type="nucleotide sequence ID" value="NZ_NTYW01000038.1"/>
</dbReference>
<dbReference type="SUPFAM" id="SSF51395">
    <property type="entry name" value="FMN-linked oxidoreductases"/>
    <property type="match status" value="1"/>
</dbReference>
<dbReference type="EMBL" id="NTYW01000038">
    <property type="protein sequence ID" value="PES33068.1"/>
    <property type="molecule type" value="Genomic_DNA"/>
</dbReference>
<evidence type="ECO:0000313" key="5">
    <source>
        <dbReference type="Proteomes" id="UP000220341"/>
    </source>
</evidence>